<dbReference type="Pfam" id="PF20479">
    <property type="entry name" value="TMEM128"/>
    <property type="match status" value="1"/>
</dbReference>
<keyword evidence="3" id="KW-1185">Reference proteome</keyword>
<evidence type="ECO:0000256" key="1">
    <source>
        <dbReference type="SAM" id="Phobius"/>
    </source>
</evidence>
<dbReference type="InterPro" id="IPR033579">
    <property type="entry name" value="TMEM128"/>
</dbReference>
<dbReference type="EMBL" id="MU070442">
    <property type="protein sequence ID" value="KAF5827708.1"/>
    <property type="molecule type" value="Genomic_DNA"/>
</dbReference>
<dbReference type="PANTHER" id="PTHR31134:SF1">
    <property type="entry name" value="TRANSMEMBRANE PROTEIN 128"/>
    <property type="match status" value="1"/>
</dbReference>
<accession>A0ABQ7FZE1</accession>
<feature type="transmembrane region" description="Helical" evidence="1">
    <location>
        <begin position="93"/>
        <end position="119"/>
    </location>
</feature>
<comment type="caution">
    <text evidence="2">The sequence shown here is derived from an EMBL/GenBank/DDBJ whole genome shotgun (WGS) entry which is preliminary data.</text>
</comment>
<dbReference type="PANTHER" id="PTHR31134">
    <property type="entry name" value="TRANSMEMBRANE PROTEIN 128"/>
    <property type="match status" value="1"/>
</dbReference>
<name>A0ABQ7FZE1_DUNSA</name>
<proteinExistence type="predicted"/>
<keyword evidence="1" id="KW-0812">Transmembrane</keyword>
<organism evidence="2 3">
    <name type="scientific">Dunaliella salina</name>
    <name type="common">Green alga</name>
    <name type="synonym">Protococcus salinus</name>
    <dbReference type="NCBI Taxonomy" id="3046"/>
    <lineage>
        <taxon>Eukaryota</taxon>
        <taxon>Viridiplantae</taxon>
        <taxon>Chlorophyta</taxon>
        <taxon>core chlorophytes</taxon>
        <taxon>Chlorophyceae</taxon>
        <taxon>CS clade</taxon>
        <taxon>Chlamydomonadales</taxon>
        <taxon>Dunaliellaceae</taxon>
        <taxon>Dunaliella</taxon>
    </lineage>
</organism>
<dbReference type="Proteomes" id="UP000815325">
    <property type="component" value="Unassembled WGS sequence"/>
</dbReference>
<reference evidence="2" key="1">
    <citation type="submission" date="2017-08" db="EMBL/GenBank/DDBJ databases">
        <authorList>
            <person name="Polle J.E."/>
            <person name="Barry K."/>
            <person name="Cushman J."/>
            <person name="Schmutz J."/>
            <person name="Tran D."/>
            <person name="Hathwaick L.T."/>
            <person name="Yim W.C."/>
            <person name="Jenkins J."/>
            <person name="Mckie-Krisberg Z.M."/>
            <person name="Prochnik S."/>
            <person name="Lindquist E."/>
            <person name="Dockter R.B."/>
            <person name="Adam C."/>
            <person name="Molina H."/>
            <person name="Bunkerborg J."/>
            <person name="Jin E."/>
            <person name="Buchheim M."/>
            <person name="Magnuson J."/>
        </authorList>
    </citation>
    <scope>NUCLEOTIDE SEQUENCE</scope>
    <source>
        <strain evidence="2">CCAP 19/18</strain>
    </source>
</reference>
<evidence type="ECO:0000313" key="3">
    <source>
        <dbReference type="Proteomes" id="UP000815325"/>
    </source>
</evidence>
<sequence>MADSMWMRAVRTIGQRLLAAFWSLLAGLVILYGNGKNDLVTLVLYSNDLNRLDAINNVEDPLNASPWCIPTGAVTIVVAEISYMLGLWPMFGFLSPLIVIVVSYGFIMSFHFVPTLGLLGNPIKRGKSRYVPKSHDE</sequence>
<protein>
    <submittedName>
        <fullName evidence="2">Uncharacterized protein</fullName>
    </submittedName>
</protein>
<evidence type="ECO:0000313" key="2">
    <source>
        <dbReference type="EMBL" id="KAF5827708.1"/>
    </source>
</evidence>
<keyword evidence="1" id="KW-1133">Transmembrane helix</keyword>
<keyword evidence="1" id="KW-0472">Membrane</keyword>
<gene>
    <name evidence="2" type="ORF">DUNSADRAFT_188</name>
</gene>